<dbReference type="KEGG" id="tpla:ElP_33110"/>
<reference evidence="8 9" key="1">
    <citation type="submission" date="2019-02" db="EMBL/GenBank/DDBJ databases">
        <title>Deep-cultivation of Planctomycetes and their phenomic and genomic characterization uncovers novel biology.</title>
        <authorList>
            <person name="Wiegand S."/>
            <person name="Jogler M."/>
            <person name="Boedeker C."/>
            <person name="Pinto D."/>
            <person name="Vollmers J."/>
            <person name="Rivas-Marin E."/>
            <person name="Kohn T."/>
            <person name="Peeters S.H."/>
            <person name="Heuer A."/>
            <person name="Rast P."/>
            <person name="Oberbeckmann S."/>
            <person name="Bunk B."/>
            <person name="Jeske O."/>
            <person name="Meyerdierks A."/>
            <person name="Storesund J.E."/>
            <person name="Kallscheuer N."/>
            <person name="Luecker S."/>
            <person name="Lage O.M."/>
            <person name="Pohl T."/>
            <person name="Merkel B.J."/>
            <person name="Hornburger P."/>
            <person name="Mueller R.-W."/>
            <person name="Bruemmer F."/>
            <person name="Labrenz M."/>
            <person name="Spormann A.M."/>
            <person name="Op den Camp H."/>
            <person name="Overmann J."/>
            <person name="Amann R."/>
            <person name="Jetten M.S.M."/>
            <person name="Mascher T."/>
            <person name="Medema M.H."/>
            <person name="Devos D.P."/>
            <person name="Kaster A.-K."/>
            <person name="Ovreas L."/>
            <person name="Rohde M."/>
            <person name="Galperin M.Y."/>
            <person name="Jogler C."/>
        </authorList>
    </citation>
    <scope>NUCLEOTIDE SEQUENCE [LARGE SCALE GENOMIC DNA]</scope>
    <source>
        <strain evidence="8 9">ElP</strain>
    </source>
</reference>
<proteinExistence type="predicted"/>
<evidence type="ECO:0000256" key="6">
    <source>
        <dbReference type="ARBA" id="ARBA00023315"/>
    </source>
</evidence>
<evidence type="ECO:0000256" key="2">
    <source>
        <dbReference type="ARBA" id="ARBA00022475"/>
    </source>
</evidence>
<dbReference type="GO" id="GO:0009247">
    <property type="term" value="P:glycolipid biosynthetic process"/>
    <property type="evidence" value="ECO:0007669"/>
    <property type="project" value="UniProtKB-ARBA"/>
</dbReference>
<protein>
    <recommendedName>
        <fullName evidence="10">Lipid A biosynthesis lauroyl acyltransferase</fullName>
    </recommendedName>
</protein>
<dbReference type="Proteomes" id="UP000317835">
    <property type="component" value="Chromosome"/>
</dbReference>
<keyword evidence="7" id="KW-1133">Transmembrane helix</keyword>
<evidence type="ECO:0000256" key="3">
    <source>
        <dbReference type="ARBA" id="ARBA00022519"/>
    </source>
</evidence>
<dbReference type="Pfam" id="PF03279">
    <property type="entry name" value="Lip_A_acyltrans"/>
    <property type="match status" value="1"/>
</dbReference>
<name>A0A518H3M2_9BACT</name>
<dbReference type="AlphaFoldDB" id="A0A518H3M2"/>
<evidence type="ECO:0000256" key="1">
    <source>
        <dbReference type="ARBA" id="ARBA00004533"/>
    </source>
</evidence>
<comment type="subcellular location">
    <subcellularLocation>
        <location evidence="1">Cell inner membrane</location>
    </subcellularLocation>
</comment>
<gene>
    <name evidence="8" type="ORF">ElP_33110</name>
</gene>
<evidence type="ECO:0000313" key="9">
    <source>
        <dbReference type="Proteomes" id="UP000317835"/>
    </source>
</evidence>
<sequence>MGRRGINTRKGLLRATLPLLRWLPVRTGLGLIGEIGRWEYRLSPGSRARFDGAIRRHAEILGERWDPGVVGPELAANRIRSRARDLLLDGRTDAQLDGVFRVEGRDRLDEAVARGRGVLLLGNHFGAHLLMAYWMIRHGYQWRMFGERPRHISKLMAAQFALEGPLGQSRLFVSRKTNPAEAAGAILRAARVLKGGIVLSIASDVRWPTPPNATARFLGRSYDFSSTWVTLGALSGAPVVPAYCSIERDGTYRVEFEPSFAIPTAAARDEALAAHWVQHGLDLIEGRVRTDPANSIDYFFWEEDEARPRAQMAG</sequence>
<evidence type="ECO:0008006" key="10">
    <source>
        <dbReference type="Google" id="ProtNLM"/>
    </source>
</evidence>
<keyword evidence="7" id="KW-0812">Transmembrane</keyword>
<keyword evidence="6" id="KW-0012">Acyltransferase</keyword>
<dbReference type="GO" id="GO:0005886">
    <property type="term" value="C:plasma membrane"/>
    <property type="evidence" value="ECO:0007669"/>
    <property type="project" value="UniProtKB-SubCell"/>
</dbReference>
<keyword evidence="3" id="KW-0997">Cell inner membrane</keyword>
<accession>A0A518H3M2</accession>
<feature type="transmembrane region" description="Helical" evidence="7">
    <location>
        <begin position="117"/>
        <end position="136"/>
    </location>
</feature>
<keyword evidence="9" id="KW-1185">Reference proteome</keyword>
<keyword evidence="5 7" id="KW-0472">Membrane</keyword>
<dbReference type="InterPro" id="IPR004960">
    <property type="entry name" value="LipA_acyltrans"/>
</dbReference>
<evidence type="ECO:0000256" key="5">
    <source>
        <dbReference type="ARBA" id="ARBA00023136"/>
    </source>
</evidence>
<dbReference type="EMBL" id="CP036426">
    <property type="protein sequence ID" value="QDV35408.1"/>
    <property type="molecule type" value="Genomic_DNA"/>
</dbReference>
<evidence type="ECO:0000256" key="4">
    <source>
        <dbReference type="ARBA" id="ARBA00022679"/>
    </source>
</evidence>
<keyword evidence="4" id="KW-0808">Transferase</keyword>
<dbReference type="GO" id="GO:0016746">
    <property type="term" value="F:acyltransferase activity"/>
    <property type="evidence" value="ECO:0007669"/>
    <property type="project" value="UniProtKB-KW"/>
</dbReference>
<evidence type="ECO:0000256" key="7">
    <source>
        <dbReference type="SAM" id="Phobius"/>
    </source>
</evidence>
<evidence type="ECO:0000313" key="8">
    <source>
        <dbReference type="EMBL" id="QDV35408.1"/>
    </source>
</evidence>
<keyword evidence="2" id="KW-1003">Cell membrane</keyword>
<organism evidence="8 9">
    <name type="scientific">Tautonia plasticadhaerens</name>
    <dbReference type="NCBI Taxonomy" id="2527974"/>
    <lineage>
        <taxon>Bacteria</taxon>
        <taxon>Pseudomonadati</taxon>
        <taxon>Planctomycetota</taxon>
        <taxon>Planctomycetia</taxon>
        <taxon>Isosphaerales</taxon>
        <taxon>Isosphaeraceae</taxon>
        <taxon>Tautonia</taxon>
    </lineage>
</organism>